<protein>
    <submittedName>
        <fullName evidence="2">L-sorbosone dehydrogenase</fullName>
    </submittedName>
</protein>
<keyword evidence="1" id="KW-0812">Transmembrane</keyword>
<reference evidence="2" key="1">
    <citation type="journal article" date="2014" name="Genome Biol. Evol.">
        <title>Pangenome evidence for extensive interdomain horizontal transfer affecting lineage core and shell genes in uncultured planktonic thaumarchaeota and euryarchaeota.</title>
        <authorList>
            <person name="Deschamps P."/>
            <person name="Zivanovic Y."/>
            <person name="Moreira D."/>
            <person name="Rodriguez-Valera F."/>
            <person name="Lopez-Garcia P."/>
        </authorList>
    </citation>
    <scope>NUCLEOTIDE SEQUENCE</scope>
</reference>
<dbReference type="InterPro" id="IPR011042">
    <property type="entry name" value="6-blade_b-propeller_TolB-like"/>
</dbReference>
<keyword evidence="1" id="KW-1133">Transmembrane helix</keyword>
<feature type="transmembrane region" description="Helical" evidence="1">
    <location>
        <begin position="36"/>
        <end position="56"/>
    </location>
</feature>
<dbReference type="PANTHER" id="PTHR33546">
    <property type="entry name" value="LARGE, MULTIFUNCTIONAL SECRETED PROTEIN-RELATED"/>
    <property type="match status" value="1"/>
</dbReference>
<dbReference type="AlphaFoldDB" id="A0A075GJY2"/>
<evidence type="ECO:0000256" key="1">
    <source>
        <dbReference type="SAM" id="Phobius"/>
    </source>
</evidence>
<proteinExistence type="predicted"/>
<organism evidence="2">
    <name type="scientific">uncultured marine group II/III euryarchaeote KM3_155_G07</name>
    <dbReference type="NCBI Taxonomy" id="1457898"/>
    <lineage>
        <taxon>Archaea</taxon>
        <taxon>Methanobacteriati</taxon>
        <taxon>Methanobacteriota</taxon>
        <taxon>environmental samples</taxon>
    </lineage>
</organism>
<dbReference type="PANTHER" id="PTHR33546:SF1">
    <property type="entry name" value="LARGE, MULTIFUNCTIONAL SECRETED PROTEIN"/>
    <property type="match status" value="1"/>
</dbReference>
<dbReference type="SUPFAM" id="SSF50952">
    <property type="entry name" value="Soluble quinoprotein glucose dehydrogenase"/>
    <property type="match status" value="1"/>
</dbReference>
<name>A0A075GJY2_9EURY</name>
<sequence length="395" mass="43277">MHCGNIIKSGRRRQTVEQENEEAEPEAKSRPRIPKVGIVVIVIFLIVGGMTLRQMWPYLVKPSPELAIEGHVVEQVAEGLGSPSCLHWMDENWLLVCDRTGRLLALELDESGNISTPLVLLGDLDEPHGVLVWEDPGNGSSRLLVSVKGELLAWNIGENSTPENWLLENPQILVTGVPTGNHQTNAVMPFSESSVLWHVGSTCNICDEEDERNAAIMKVDAWTGEHEVVASGVRNSYDGTWVPGIGYLFTDNGRDWEGDHPPEELNLLLEGSAYGWPDDDPDHPVPDGTLGPIAEFTSHSSANGIDWRPPTSSLPGGNRTVYVSLFGSWNTVIPVGQEIVRVDLSPDSENPQNWSGVVTPVLDGLQTPLPLRFHPDGDLYYAEYAQGTLHRVTAG</sequence>
<evidence type="ECO:0000313" key="2">
    <source>
        <dbReference type="EMBL" id="AIF02237.1"/>
    </source>
</evidence>
<accession>A0A075GJY2</accession>
<keyword evidence="1" id="KW-0472">Membrane</keyword>
<dbReference type="EMBL" id="KF900644">
    <property type="protein sequence ID" value="AIF02237.1"/>
    <property type="molecule type" value="Genomic_DNA"/>
</dbReference>
<dbReference type="InterPro" id="IPR011041">
    <property type="entry name" value="Quinoprot_gluc/sorb_DH_b-prop"/>
</dbReference>
<dbReference type="Gene3D" id="2.120.10.30">
    <property type="entry name" value="TolB, C-terminal domain"/>
    <property type="match status" value="1"/>
</dbReference>